<sequence>MSFEKFTDKARKVLVLAQDEARSLHQPYVGTEHILLGLIQEKEGLAAQALERLNVTYDGVVQAIRQVVTIDEETDVSGHLSFTPRVKRVLENSLREAMQMGQSYISTEHLLLGIVREGEGTALEVLGRLGVSGDDVRGALNDLVGQSAVYAGRAGFDGPSGSSDSMLTEFGTDLTKKAREGKLDPVIGRASEIERVMQILSRRQKNNPLILGEPGVGKTAIAEGLAQLIVANQVPDILRDKRLITLDVSALVAGSKYRGEFEERLKKVIKEVMDAGDVLLFIDEIHTIIGAGSAEGSIDAAAILKPPLSRGEIQIIGATTLEEFRKHLEKDSALERRFQPLTINEPNEEQAVRIMEGLRDKYEAHHNVHFTDEALTAAVQLANRYIQDRYLPDKAIDVMDEAGARMRIRNMTLPKELRDLDEKLRKVRADKDRAIGEQDFERAAICRDEETKLKAEREEAEKQWEEDTSKTVQNVTVEDIADVVSMSTGVPVSSLTEAETEKLLRMEGVLHERIIGQEEAVTALSKAIRRSRSGLKDPKRPAGSFIFLGPSGVGKTELSKALAEFLFNSEDALLSFDMSEYMEKHTVSRLVGSPPGYVGFDEGGQLTKAVRQRPYSVVLFDEIEKAHPDVFNILLQILEEGRLTDAQGRTVDFRNTVIIMTSNVGARDITTTTTLGFSNSGQNGLSDKEIKSRVMHELKNAFRPEFLNRIDEIIVFKSLTEDEIVQIVDLMVAELRERMIAQNMTINLDDAAKRLVAREGTDTAFGARPLRRAIQRLLEDPLSEQILEGRWTSGSVVDVTVSDDGEELVFSEGTGSIPAPRKRDSIAREAEQLLTNYDLGHAGVGSGRGAGAPAGSIAGGAA</sequence>
<dbReference type="Pfam" id="PF07724">
    <property type="entry name" value="AAA_2"/>
    <property type="match status" value="1"/>
</dbReference>
<dbReference type="RefSeq" id="WP_326455161.1">
    <property type="nucleotide sequence ID" value="NZ_JAYMFH010000018.1"/>
</dbReference>
<evidence type="ECO:0000313" key="9">
    <source>
        <dbReference type="EMBL" id="MEC4295849.1"/>
    </source>
</evidence>
<evidence type="ECO:0000256" key="5">
    <source>
        <dbReference type="PROSITE-ProRule" id="PRU01251"/>
    </source>
</evidence>
<dbReference type="PROSITE" id="PS51903">
    <property type="entry name" value="CLP_R"/>
    <property type="match status" value="1"/>
</dbReference>
<dbReference type="PANTHER" id="PTHR11638">
    <property type="entry name" value="ATP-DEPENDENT CLP PROTEASE"/>
    <property type="match status" value="1"/>
</dbReference>
<dbReference type="Gene3D" id="4.10.860.10">
    <property type="entry name" value="UVR domain"/>
    <property type="match status" value="1"/>
</dbReference>
<dbReference type="PRINTS" id="PR00300">
    <property type="entry name" value="CLPPROTEASEA"/>
</dbReference>
<dbReference type="GO" id="GO:0005524">
    <property type="term" value="F:ATP binding"/>
    <property type="evidence" value="ECO:0007669"/>
    <property type="project" value="UniProtKB-KW"/>
</dbReference>
<evidence type="ECO:0000256" key="6">
    <source>
        <dbReference type="SAM" id="Coils"/>
    </source>
</evidence>
<dbReference type="Pfam" id="PF10431">
    <property type="entry name" value="ClpB_D2-small"/>
    <property type="match status" value="1"/>
</dbReference>
<keyword evidence="2" id="KW-0547">Nucleotide-binding</keyword>
<dbReference type="Proteomes" id="UP001343724">
    <property type="component" value="Unassembled WGS sequence"/>
</dbReference>
<dbReference type="PANTHER" id="PTHR11638:SF18">
    <property type="entry name" value="HEAT SHOCK PROTEIN 104"/>
    <property type="match status" value="1"/>
</dbReference>
<dbReference type="GO" id="GO:0006508">
    <property type="term" value="P:proteolysis"/>
    <property type="evidence" value="ECO:0007669"/>
    <property type="project" value="UniProtKB-KW"/>
</dbReference>
<evidence type="ECO:0000313" key="10">
    <source>
        <dbReference type="Proteomes" id="UP001343724"/>
    </source>
</evidence>
<dbReference type="SMART" id="SM01086">
    <property type="entry name" value="ClpB_D2-small"/>
    <property type="match status" value="1"/>
</dbReference>
<keyword evidence="9" id="KW-0378">Hydrolase</keyword>
<dbReference type="Pfam" id="PF00004">
    <property type="entry name" value="AAA"/>
    <property type="match status" value="1"/>
</dbReference>
<dbReference type="CDD" id="cd19499">
    <property type="entry name" value="RecA-like_ClpB_Hsp104-like"/>
    <property type="match status" value="1"/>
</dbReference>
<keyword evidence="9" id="KW-0645">Protease</keyword>
<evidence type="ECO:0000259" key="8">
    <source>
        <dbReference type="PROSITE" id="PS51903"/>
    </source>
</evidence>
<dbReference type="Gene3D" id="1.10.1780.10">
    <property type="entry name" value="Clp, N-terminal domain"/>
    <property type="match status" value="1"/>
</dbReference>
<accession>A0ABU6J123</accession>
<organism evidence="9 10">
    <name type="scientific">Adlercreutzia shanghongiae</name>
    <dbReference type="NCBI Taxonomy" id="3111773"/>
    <lineage>
        <taxon>Bacteria</taxon>
        <taxon>Bacillati</taxon>
        <taxon>Actinomycetota</taxon>
        <taxon>Coriobacteriia</taxon>
        <taxon>Eggerthellales</taxon>
        <taxon>Eggerthellaceae</taxon>
        <taxon>Adlercreutzia</taxon>
    </lineage>
</organism>
<dbReference type="InterPro" id="IPR036628">
    <property type="entry name" value="Clp_N_dom_sf"/>
</dbReference>
<keyword evidence="10" id="KW-1185">Reference proteome</keyword>
<evidence type="ECO:0000259" key="7">
    <source>
        <dbReference type="PROSITE" id="PS50151"/>
    </source>
</evidence>
<dbReference type="InterPro" id="IPR019489">
    <property type="entry name" value="Clp_ATPase_C"/>
</dbReference>
<dbReference type="PROSITE" id="PS50151">
    <property type="entry name" value="UVR"/>
    <property type="match status" value="1"/>
</dbReference>
<feature type="coiled-coil region" evidence="6">
    <location>
        <begin position="417"/>
        <end position="463"/>
    </location>
</feature>
<keyword evidence="4" id="KW-0143">Chaperone</keyword>
<evidence type="ECO:0000256" key="1">
    <source>
        <dbReference type="ARBA" id="ARBA00022737"/>
    </source>
</evidence>
<dbReference type="InterPro" id="IPR003959">
    <property type="entry name" value="ATPase_AAA_core"/>
</dbReference>
<keyword evidence="1 5" id="KW-0677">Repeat</keyword>
<evidence type="ECO:0000256" key="4">
    <source>
        <dbReference type="ARBA" id="ARBA00023186"/>
    </source>
</evidence>
<reference evidence="9 10" key="1">
    <citation type="submission" date="2024-01" db="EMBL/GenBank/DDBJ databases">
        <title>novel species in genus Adlercreutzia.</title>
        <authorList>
            <person name="Liu X."/>
        </authorList>
    </citation>
    <scope>NUCLEOTIDE SEQUENCE [LARGE SCALE GENOMIC DNA]</scope>
    <source>
        <strain evidence="9 10">R22</strain>
    </source>
</reference>
<dbReference type="CDD" id="cd00009">
    <property type="entry name" value="AAA"/>
    <property type="match status" value="1"/>
</dbReference>
<dbReference type="Gene3D" id="3.40.50.300">
    <property type="entry name" value="P-loop containing nucleotide triphosphate hydrolases"/>
    <property type="match status" value="2"/>
</dbReference>
<dbReference type="InterPro" id="IPR001270">
    <property type="entry name" value="ClpA/B"/>
</dbReference>
<dbReference type="InterPro" id="IPR003593">
    <property type="entry name" value="AAA+_ATPase"/>
</dbReference>
<dbReference type="InterPro" id="IPR004176">
    <property type="entry name" value="Clp_R_N"/>
</dbReference>
<dbReference type="SMART" id="SM00382">
    <property type="entry name" value="AAA"/>
    <property type="match status" value="2"/>
</dbReference>
<comment type="caution">
    <text evidence="9">The sequence shown here is derived from an EMBL/GenBank/DDBJ whole genome shotgun (WGS) entry which is preliminary data.</text>
</comment>
<keyword evidence="3 9" id="KW-0067">ATP-binding</keyword>
<dbReference type="SUPFAM" id="SSF52540">
    <property type="entry name" value="P-loop containing nucleoside triphosphate hydrolases"/>
    <property type="match status" value="2"/>
</dbReference>
<feature type="domain" description="Clp R" evidence="8">
    <location>
        <begin position="3"/>
        <end position="146"/>
    </location>
</feature>
<dbReference type="Pfam" id="PF02861">
    <property type="entry name" value="Clp_N"/>
    <property type="match status" value="1"/>
</dbReference>
<keyword evidence="6" id="KW-0175">Coiled coil</keyword>
<dbReference type="EMBL" id="JAYMFH010000018">
    <property type="protein sequence ID" value="MEC4295849.1"/>
    <property type="molecule type" value="Genomic_DNA"/>
</dbReference>
<dbReference type="Pfam" id="PF17871">
    <property type="entry name" value="AAA_lid_9"/>
    <property type="match status" value="1"/>
</dbReference>
<dbReference type="InterPro" id="IPR001943">
    <property type="entry name" value="UVR_dom"/>
</dbReference>
<dbReference type="InterPro" id="IPR041546">
    <property type="entry name" value="ClpA/ClpB_AAA_lid"/>
</dbReference>
<feature type="domain" description="UVR" evidence="7">
    <location>
        <begin position="421"/>
        <end position="456"/>
    </location>
</feature>
<dbReference type="GO" id="GO:0008233">
    <property type="term" value="F:peptidase activity"/>
    <property type="evidence" value="ECO:0007669"/>
    <property type="project" value="UniProtKB-KW"/>
</dbReference>
<dbReference type="InterPro" id="IPR027417">
    <property type="entry name" value="P-loop_NTPase"/>
</dbReference>
<proteinExistence type="predicted"/>
<evidence type="ECO:0000256" key="3">
    <source>
        <dbReference type="ARBA" id="ARBA00022840"/>
    </source>
</evidence>
<gene>
    <name evidence="9" type="ORF">VJ920_11090</name>
</gene>
<dbReference type="SUPFAM" id="SSF81923">
    <property type="entry name" value="Double Clp-N motif"/>
    <property type="match status" value="1"/>
</dbReference>
<dbReference type="Gene3D" id="1.10.8.60">
    <property type="match status" value="2"/>
</dbReference>
<evidence type="ECO:0000256" key="2">
    <source>
        <dbReference type="ARBA" id="ARBA00022741"/>
    </source>
</evidence>
<dbReference type="InterPro" id="IPR050130">
    <property type="entry name" value="ClpA_ClpB"/>
</dbReference>
<protein>
    <submittedName>
        <fullName evidence="9">ATP-dependent Clp protease ATP-binding subunit</fullName>
    </submittedName>
</protein>
<name>A0ABU6J123_9ACTN</name>